<evidence type="ECO:0008006" key="5">
    <source>
        <dbReference type="Google" id="ProtNLM"/>
    </source>
</evidence>
<evidence type="ECO:0000256" key="1">
    <source>
        <dbReference type="SAM" id="MobiDB-lite"/>
    </source>
</evidence>
<keyword evidence="4" id="KW-1185">Reference proteome</keyword>
<organism evidence="2">
    <name type="scientific">Aphanomyces astaci</name>
    <name type="common">Crayfish plague agent</name>
    <dbReference type="NCBI Taxonomy" id="112090"/>
    <lineage>
        <taxon>Eukaryota</taxon>
        <taxon>Sar</taxon>
        <taxon>Stramenopiles</taxon>
        <taxon>Oomycota</taxon>
        <taxon>Saprolegniomycetes</taxon>
        <taxon>Saprolegniales</taxon>
        <taxon>Verrucalvaceae</taxon>
        <taxon>Aphanomyces</taxon>
    </lineage>
</organism>
<dbReference type="VEuPathDB" id="FungiDB:H257_08038"/>
<feature type="compositionally biased region" description="Low complexity" evidence="1">
    <location>
        <begin position="39"/>
        <end position="50"/>
    </location>
</feature>
<dbReference type="Proteomes" id="UP000284702">
    <property type="component" value="Unassembled WGS sequence"/>
</dbReference>
<protein>
    <recommendedName>
        <fullName evidence="5">START domain-containing protein</fullName>
    </recommendedName>
</protein>
<dbReference type="EMBL" id="MZMZ02002242">
    <property type="protein sequence ID" value="RQM26727.1"/>
    <property type="molecule type" value="Genomic_DNA"/>
</dbReference>
<accession>W4GHV1</accession>
<proteinExistence type="predicted"/>
<reference evidence="3 4" key="2">
    <citation type="submission" date="2018-07" db="EMBL/GenBank/DDBJ databases">
        <title>Annotation of Aphanomyces astaci genome assembly.</title>
        <authorList>
            <person name="Studholme D.J."/>
        </authorList>
    </citation>
    <scope>NUCLEOTIDE SEQUENCE [LARGE SCALE GENOMIC DNA]</scope>
    <source>
        <strain evidence="3">Pc</strain>
    </source>
</reference>
<reference evidence="2" key="1">
    <citation type="submission" date="2013-12" db="EMBL/GenBank/DDBJ databases">
        <title>The Genome Sequence of Aphanomyces astaci APO3.</title>
        <authorList>
            <consortium name="The Broad Institute Genomics Platform"/>
            <person name="Russ C."/>
            <person name="Tyler B."/>
            <person name="van West P."/>
            <person name="Dieguez-Uribeondo J."/>
            <person name="Young S.K."/>
            <person name="Zeng Q."/>
            <person name="Gargeya S."/>
            <person name="Fitzgerald M."/>
            <person name="Abouelleil A."/>
            <person name="Alvarado L."/>
            <person name="Chapman S.B."/>
            <person name="Gainer-Dewar J."/>
            <person name="Goldberg J."/>
            <person name="Griggs A."/>
            <person name="Gujja S."/>
            <person name="Hansen M."/>
            <person name="Howarth C."/>
            <person name="Imamovic A."/>
            <person name="Ireland A."/>
            <person name="Larimer J."/>
            <person name="McCowan C."/>
            <person name="Murphy C."/>
            <person name="Pearson M."/>
            <person name="Poon T.W."/>
            <person name="Priest M."/>
            <person name="Roberts A."/>
            <person name="Saif S."/>
            <person name="Shea T."/>
            <person name="Sykes S."/>
            <person name="Wortman J."/>
            <person name="Nusbaum C."/>
            <person name="Birren B."/>
        </authorList>
    </citation>
    <scope>NUCLEOTIDE SEQUENCE [LARGE SCALE GENOMIC DNA]</scope>
    <source>
        <strain evidence="2">APO3</strain>
    </source>
</reference>
<sequence length="458" mass="50670">MDDESWDVESDLHFLFANDVELQTDLAAVCDLLDKSESESAAASVSSATATKRKRKPSTAPSGARNPHQSRQRQELEDLQRQVLELKSKLDEAKLHAAFKQEMSPAESLARLRQADAALSLKENKQLKDALDVQNSFIGKLGACLRKKPRHEILSSDDWRVYKLAAQKSLREAAIRAIADRQLRRKDSAFINAGLMDCTEYVFRSRTIKSQNPHAVTLEVTMNVELAAPRDVISGAVWHVFSCDTPPGMSQHTTVVRSTGILCSSTIVVQSQSNGFLCQFQERLDAFTLYEQFSEVAAGGAMTHSNLVRKFYGHDNHDQDHVILWRSVLEDAMVPHMADGTVEDECGWIAISPIDATSCRLAFLLHAVFDPTTLPRGAVDQRSVEAMTAAVDKLNVVDVPRINDGTFPSPTKPTLPSPPQLAEYAPFIERGNQFEIALSVAVNAAIQKFQNGLCRISQ</sequence>
<name>W4GHV1_APHAT</name>
<dbReference type="AlphaFoldDB" id="W4GHV1"/>
<dbReference type="EMBL" id="KI913130">
    <property type="protein sequence ID" value="ETV78523.1"/>
    <property type="molecule type" value="Genomic_DNA"/>
</dbReference>
<feature type="region of interest" description="Disordered" evidence="1">
    <location>
        <begin position="39"/>
        <end position="75"/>
    </location>
</feature>
<gene>
    <name evidence="3" type="ORF">B5M09_003817</name>
    <name evidence="2" type="ORF">H257_08038</name>
</gene>
<dbReference type="RefSeq" id="XP_009832105.1">
    <property type="nucleotide sequence ID" value="XM_009833803.1"/>
</dbReference>
<evidence type="ECO:0000313" key="2">
    <source>
        <dbReference type="EMBL" id="ETV78523.1"/>
    </source>
</evidence>
<evidence type="ECO:0000313" key="3">
    <source>
        <dbReference type="EMBL" id="RQM26727.1"/>
    </source>
</evidence>
<evidence type="ECO:0000313" key="4">
    <source>
        <dbReference type="Proteomes" id="UP000284702"/>
    </source>
</evidence>
<dbReference type="GeneID" id="20810034"/>
<dbReference type="OrthoDB" id="68269at2759"/>